<accession>A0A7T8GVK5</accession>
<dbReference type="PANTHER" id="PTHR43372">
    <property type="entry name" value="FATTY-ACID AMIDE HYDROLASE"/>
    <property type="match status" value="1"/>
</dbReference>
<dbReference type="SUPFAM" id="SSF75304">
    <property type="entry name" value="Amidase signature (AS) enzymes"/>
    <property type="match status" value="1"/>
</dbReference>
<protein>
    <submittedName>
        <fullName evidence="1">Uncharacterized protein</fullName>
    </submittedName>
</protein>
<dbReference type="OrthoDB" id="6428749at2759"/>
<organism evidence="1 2">
    <name type="scientific">Caligus rogercresseyi</name>
    <name type="common">Sea louse</name>
    <dbReference type="NCBI Taxonomy" id="217165"/>
    <lineage>
        <taxon>Eukaryota</taxon>
        <taxon>Metazoa</taxon>
        <taxon>Ecdysozoa</taxon>
        <taxon>Arthropoda</taxon>
        <taxon>Crustacea</taxon>
        <taxon>Multicrustacea</taxon>
        <taxon>Hexanauplia</taxon>
        <taxon>Copepoda</taxon>
        <taxon>Siphonostomatoida</taxon>
        <taxon>Caligidae</taxon>
        <taxon>Caligus</taxon>
    </lineage>
</organism>
<sequence length="183" mass="20667">MPAFFCGIFGHKCSTGEPVSNSGQLPPCNESTNSFLSTGPMTRHSKDLLPAFKALIANEEIIQTRLRLSEPVDLSSLKIYCLKDYGISGFPLMSKLSEELYEAQSGVVRDLECELGLPVENLELEEFYWSFNIWNQKMNAEPDIPSFTQLLNDAQQPPISPWMELLKWMCFKSTNYTLISIGE</sequence>
<dbReference type="PANTHER" id="PTHR43372:SF4">
    <property type="entry name" value="FATTY-ACID AMIDE HYDROLASE 2"/>
    <property type="match status" value="1"/>
</dbReference>
<gene>
    <name evidence="1" type="ORF">FKW44_018793</name>
</gene>
<reference evidence="2" key="1">
    <citation type="submission" date="2021-01" db="EMBL/GenBank/DDBJ databases">
        <title>Caligus Genome Assembly.</title>
        <authorList>
            <person name="Gallardo-Escarate C."/>
        </authorList>
    </citation>
    <scope>NUCLEOTIDE SEQUENCE [LARGE SCALE GENOMIC DNA]</scope>
</reference>
<evidence type="ECO:0000313" key="1">
    <source>
        <dbReference type="EMBL" id="QQP38265.1"/>
    </source>
</evidence>
<dbReference type="Proteomes" id="UP000595437">
    <property type="component" value="Chromosome 13"/>
</dbReference>
<dbReference type="GO" id="GO:0012505">
    <property type="term" value="C:endomembrane system"/>
    <property type="evidence" value="ECO:0007669"/>
    <property type="project" value="TreeGrafter"/>
</dbReference>
<dbReference type="AlphaFoldDB" id="A0A7T8GVK5"/>
<dbReference type="Gene3D" id="3.90.1300.10">
    <property type="entry name" value="Amidase signature (AS) domain"/>
    <property type="match status" value="1"/>
</dbReference>
<proteinExistence type="predicted"/>
<evidence type="ECO:0000313" key="2">
    <source>
        <dbReference type="Proteomes" id="UP000595437"/>
    </source>
</evidence>
<dbReference type="InterPro" id="IPR052739">
    <property type="entry name" value="FAAH2"/>
</dbReference>
<dbReference type="EMBL" id="CP045902">
    <property type="protein sequence ID" value="QQP38265.1"/>
    <property type="molecule type" value="Genomic_DNA"/>
</dbReference>
<keyword evidence="2" id="KW-1185">Reference proteome</keyword>
<dbReference type="InterPro" id="IPR036928">
    <property type="entry name" value="AS_sf"/>
</dbReference>
<name>A0A7T8GVK5_CALRO</name>